<dbReference type="Proteomes" id="UP000254463">
    <property type="component" value="Unassembled WGS sequence"/>
</dbReference>
<organism evidence="1 2">
    <name type="scientific">Salmonella enterica</name>
    <name type="common">Salmonella choleraesuis</name>
    <dbReference type="NCBI Taxonomy" id="28901"/>
    <lineage>
        <taxon>Bacteria</taxon>
        <taxon>Pseudomonadati</taxon>
        <taxon>Pseudomonadota</taxon>
        <taxon>Gammaproteobacteria</taxon>
        <taxon>Enterobacterales</taxon>
        <taxon>Enterobacteriaceae</taxon>
        <taxon>Salmonella</taxon>
    </lineage>
</organism>
<dbReference type="AlphaFoldDB" id="A0A7D8J0L4"/>
<proteinExistence type="predicted"/>
<gene>
    <name evidence="1" type="ORF">NCTC6385_05064</name>
</gene>
<name>A0A7D8J0L4_SALER</name>
<evidence type="ECO:0000313" key="2">
    <source>
        <dbReference type="Proteomes" id="UP000254463"/>
    </source>
</evidence>
<evidence type="ECO:0000313" key="1">
    <source>
        <dbReference type="EMBL" id="SUF98007.1"/>
    </source>
</evidence>
<reference evidence="1 2" key="1">
    <citation type="submission" date="2018-06" db="EMBL/GenBank/DDBJ databases">
        <authorList>
            <consortium name="Pathogen Informatics"/>
            <person name="Doyle S."/>
        </authorList>
    </citation>
    <scope>NUCLEOTIDE SEQUENCE [LARGE SCALE GENOMIC DNA]</scope>
    <source>
        <strain evidence="1 2">NCTC6385</strain>
    </source>
</reference>
<dbReference type="EMBL" id="UGWV01000002">
    <property type="protein sequence ID" value="SUF98007.1"/>
    <property type="molecule type" value="Genomic_DNA"/>
</dbReference>
<sequence>MLLLDFGHIRQYLTDIGDTVRIAVTYRNVDIGLVMLFKLTSVIPAFPVSDVAPVQTGLLRPGKCILSFTTIQPEHDVGMVVVIFCPFDNPEETDHCFGLHHTIHQLSDIPFELPMILQEKLSGMILVKQICSECPQAGIALYQFVDMVVQE</sequence>
<protein>
    <submittedName>
        <fullName evidence="1">Uncharacterized protein</fullName>
    </submittedName>
</protein>
<accession>A0A7D8J0L4</accession>